<evidence type="ECO:0000256" key="1">
    <source>
        <dbReference type="ARBA" id="ARBA00004651"/>
    </source>
</evidence>
<evidence type="ECO:0000256" key="12">
    <source>
        <dbReference type="ARBA" id="ARBA00023303"/>
    </source>
</evidence>
<keyword evidence="5 15" id="KW-0812">Transmembrane</keyword>
<accession>A0A3Q3N301</accession>
<feature type="domain" description="Potassium channel voltage dependent KCNQ C-terminal" evidence="17">
    <location>
        <begin position="435"/>
        <end position="558"/>
    </location>
</feature>
<feature type="region of interest" description="Disordered" evidence="14">
    <location>
        <begin position="390"/>
        <end position="457"/>
    </location>
</feature>
<dbReference type="GO" id="GO:0008076">
    <property type="term" value="C:voltage-gated potassium channel complex"/>
    <property type="evidence" value="ECO:0007669"/>
    <property type="project" value="TreeGrafter"/>
</dbReference>
<dbReference type="InterPro" id="IPR005821">
    <property type="entry name" value="Ion_trans_dom"/>
</dbReference>
<dbReference type="PANTHER" id="PTHR47735:SF4">
    <property type="entry name" value="POTASSIUM VOLTAGE-GATED CHANNEL SUBFAMILY KQT MEMBER 2"/>
    <property type="match status" value="1"/>
</dbReference>
<evidence type="ECO:0000256" key="13">
    <source>
        <dbReference type="ARBA" id="ARBA00034430"/>
    </source>
</evidence>
<keyword evidence="11 15" id="KW-0472">Membrane</keyword>
<evidence type="ECO:0000256" key="15">
    <source>
        <dbReference type="SAM" id="Phobius"/>
    </source>
</evidence>
<dbReference type="Gene3D" id="1.10.287.70">
    <property type="match status" value="1"/>
</dbReference>
<proteinExistence type="predicted"/>
<dbReference type="PRINTS" id="PR00169">
    <property type="entry name" value="KCHANNEL"/>
</dbReference>
<evidence type="ECO:0000256" key="7">
    <source>
        <dbReference type="ARBA" id="ARBA00022882"/>
    </source>
</evidence>
<dbReference type="PRINTS" id="PR01461">
    <property type="entry name" value="KCNQ2CHANNEL"/>
</dbReference>
<feature type="transmembrane region" description="Helical" evidence="15">
    <location>
        <begin position="121"/>
        <end position="143"/>
    </location>
</feature>
<dbReference type="Pfam" id="PF03520">
    <property type="entry name" value="KCNQ_channel"/>
    <property type="match status" value="1"/>
</dbReference>
<feature type="transmembrane region" description="Helical" evidence="15">
    <location>
        <begin position="260"/>
        <end position="277"/>
    </location>
</feature>
<dbReference type="Pfam" id="PF00520">
    <property type="entry name" value="Ion_trans"/>
    <property type="match status" value="1"/>
</dbReference>
<comment type="catalytic activity">
    <reaction evidence="13">
        <text>K(+)(in) = K(+)(out)</text>
        <dbReference type="Rhea" id="RHEA:29463"/>
        <dbReference type="ChEBI" id="CHEBI:29103"/>
    </reaction>
</comment>
<evidence type="ECO:0000256" key="3">
    <source>
        <dbReference type="ARBA" id="ARBA00022475"/>
    </source>
</evidence>
<evidence type="ECO:0000256" key="6">
    <source>
        <dbReference type="ARBA" id="ARBA00022826"/>
    </source>
</evidence>
<feature type="region of interest" description="Disordered" evidence="14">
    <location>
        <begin position="464"/>
        <end position="483"/>
    </location>
</feature>
<evidence type="ECO:0000313" key="19">
    <source>
        <dbReference type="Proteomes" id="UP000261660"/>
    </source>
</evidence>
<evidence type="ECO:0000313" key="18">
    <source>
        <dbReference type="Ensembl" id="ENSLBEP00000028235.1"/>
    </source>
</evidence>
<keyword evidence="4" id="KW-0633">Potassium transport</keyword>
<dbReference type="PANTHER" id="PTHR47735">
    <property type="entry name" value="POTASSIUM VOLTAGE-GATED CHANNEL SUBFAMILY KQT MEMBER 4"/>
    <property type="match status" value="1"/>
</dbReference>
<evidence type="ECO:0000256" key="4">
    <source>
        <dbReference type="ARBA" id="ARBA00022538"/>
    </source>
</evidence>
<dbReference type="PRINTS" id="PR01459">
    <property type="entry name" value="KCNQCHANNEL"/>
</dbReference>
<evidence type="ECO:0000259" key="16">
    <source>
        <dbReference type="Pfam" id="PF00520"/>
    </source>
</evidence>
<dbReference type="AlphaFoldDB" id="A0A3Q3N301"/>
<evidence type="ECO:0000256" key="8">
    <source>
        <dbReference type="ARBA" id="ARBA00022958"/>
    </source>
</evidence>
<dbReference type="Ensembl" id="ENSLBET00000029576.1">
    <property type="protein sequence ID" value="ENSLBEP00000028235.1"/>
    <property type="gene ID" value="ENSLBEG00000021347.1"/>
</dbReference>
<sequence length="612" mass="69001">MVQKSRNGGVFPGAQADQKKLKVGFVGLEAGGTESSRDGVLLIAGGEEGPRRQRTSVSGVKKPPKRNAFYRRLQNFLYNALERPRGWAFIYHAYVFLLVFSCLVLSVFSTIKEYEKSSEDALYTLEVVTIVVFGVEYMVRIWAAGCCCRYRGWRGRLKFARKPFCVIDIMVLIASISVLAAGTQGNVFATSAIRSLRFLQILRMIRMDRRGGTWKLLGSVVYAHSKELITAWYIGFLCLILASFLVYLAEKEDNEQFETYADALWWGLITLTTIGYGDKFPITWNGRLLAATFTLIGVSFFALPAGILGSGFALKVQEQHRQKHFEKRRNPAAGLIQAAWRVYATNLSRTDLNSTWDYYERTVSVPMYRLIPPLNQLDLLRNLKNKSGLSFRKDAQPEPSPSQKVSLKERVFSSPRSSGTKGKGSPQHVQSMRRSPSMEPSLEDSPSKVPKSWSFGERSRTRQAFRIRGAASRQNSEDASIPGEDLVDDNKSCHCEFVPQDLTPGLKVTIRAICIMRFMVSKRKFKESLRPYDVMDVIEQYSAGHLDMLARIKNLQSRGTREESYRDEDGPLQQLYWTQELHHPHLPALHLLAANQLSALPAGPASSPALSW</sequence>
<feature type="transmembrane region" description="Helical" evidence="15">
    <location>
        <begin position="164"/>
        <end position="182"/>
    </location>
</feature>
<dbReference type="GeneTree" id="ENSGT00940000160093"/>
<dbReference type="FunFam" id="1.20.120.350:FF:000017">
    <property type="entry name" value="potassium voltage-gated channel subfamily KQT member 1"/>
    <property type="match status" value="1"/>
</dbReference>
<dbReference type="FunFam" id="1.10.287.70:FF:000016">
    <property type="entry name" value="Putative potassium voltage-gated channel subfamily KQT member 2"/>
    <property type="match status" value="1"/>
</dbReference>
<dbReference type="SUPFAM" id="SSF81324">
    <property type="entry name" value="Voltage-gated potassium channels"/>
    <property type="match status" value="1"/>
</dbReference>
<protein>
    <submittedName>
        <fullName evidence="18">Potassium voltage-gated channel, KQT-like subfamily, member 2b</fullName>
    </submittedName>
</protein>
<reference evidence="18" key="1">
    <citation type="submission" date="2025-08" db="UniProtKB">
        <authorList>
            <consortium name="Ensembl"/>
        </authorList>
    </citation>
    <scope>IDENTIFICATION</scope>
</reference>
<evidence type="ECO:0000256" key="10">
    <source>
        <dbReference type="ARBA" id="ARBA00023065"/>
    </source>
</evidence>
<keyword evidence="7" id="KW-0851">Voltage-gated channel</keyword>
<keyword evidence="6" id="KW-0631">Potassium channel</keyword>
<keyword evidence="19" id="KW-1185">Reference proteome</keyword>
<evidence type="ECO:0000259" key="17">
    <source>
        <dbReference type="Pfam" id="PF03520"/>
    </source>
</evidence>
<feature type="domain" description="Ion transport" evidence="16">
    <location>
        <begin position="92"/>
        <end position="318"/>
    </location>
</feature>
<feature type="transmembrane region" description="Helical" evidence="15">
    <location>
        <begin position="229"/>
        <end position="248"/>
    </location>
</feature>
<dbReference type="Proteomes" id="UP000261660">
    <property type="component" value="Unplaced"/>
</dbReference>
<comment type="subcellular location">
    <subcellularLocation>
        <location evidence="1">Cell membrane</location>
        <topology evidence="1">Multi-pass membrane protein</topology>
    </subcellularLocation>
</comment>
<keyword evidence="8" id="KW-0630">Potassium</keyword>
<evidence type="ECO:0000256" key="9">
    <source>
        <dbReference type="ARBA" id="ARBA00022989"/>
    </source>
</evidence>
<evidence type="ECO:0000256" key="14">
    <source>
        <dbReference type="SAM" id="MobiDB-lite"/>
    </source>
</evidence>
<dbReference type="InterPro" id="IPR003947">
    <property type="entry name" value="K_chnl_volt-dep_KCNQ2"/>
</dbReference>
<keyword evidence="2" id="KW-0813">Transport</keyword>
<dbReference type="InterPro" id="IPR003937">
    <property type="entry name" value="K_chnl_volt-dep_KCNQ"/>
</dbReference>
<name>A0A3Q3N301_9LABR</name>
<dbReference type="GO" id="GO:0005249">
    <property type="term" value="F:voltage-gated potassium channel activity"/>
    <property type="evidence" value="ECO:0007669"/>
    <property type="project" value="InterPro"/>
</dbReference>
<evidence type="ECO:0000256" key="11">
    <source>
        <dbReference type="ARBA" id="ARBA00023136"/>
    </source>
</evidence>
<dbReference type="Gene3D" id="6.10.140.1910">
    <property type="match status" value="2"/>
</dbReference>
<organism evidence="18 19">
    <name type="scientific">Labrus bergylta</name>
    <name type="common">ballan wrasse</name>
    <dbReference type="NCBI Taxonomy" id="56723"/>
    <lineage>
        <taxon>Eukaryota</taxon>
        <taxon>Metazoa</taxon>
        <taxon>Chordata</taxon>
        <taxon>Craniata</taxon>
        <taxon>Vertebrata</taxon>
        <taxon>Euteleostomi</taxon>
        <taxon>Actinopterygii</taxon>
        <taxon>Neopterygii</taxon>
        <taxon>Teleostei</taxon>
        <taxon>Neoteleostei</taxon>
        <taxon>Acanthomorphata</taxon>
        <taxon>Eupercaria</taxon>
        <taxon>Labriformes</taxon>
        <taxon>Labridae</taxon>
        <taxon>Labrus</taxon>
    </lineage>
</organism>
<feature type="transmembrane region" description="Helical" evidence="15">
    <location>
        <begin position="89"/>
        <end position="109"/>
    </location>
</feature>
<keyword evidence="3" id="KW-1003">Cell membrane</keyword>
<keyword evidence="9 15" id="KW-1133">Transmembrane helix</keyword>
<keyword evidence="12" id="KW-0407">Ion channel</keyword>
<reference evidence="18" key="2">
    <citation type="submission" date="2025-09" db="UniProtKB">
        <authorList>
            <consortium name="Ensembl"/>
        </authorList>
    </citation>
    <scope>IDENTIFICATION</scope>
</reference>
<dbReference type="InterPro" id="IPR013821">
    <property type="entry name" value="K_chnl_volt-dep_KCNQ_C"/>
</dbReference>
<feature type="transmembrane region" description="Helical" evidence="15">
    <location>
        <begin position="289"/>
        <end position="314"/>
    </location>
</feature>
<keyword evidence="10" id="KW-0406">Ion transport</keyword>
<evidence type="ECO:0000256" key="5">
    <source>
        <dbReference type="ARBA" id="ARBA00022692"/>
    </source>
</evidence>
<evidence type="ECO:0000256" key="2">
    <source>
        <dbReference type="ARBA" id="ARBA00022448"/>
    </source>
</evidence>